<dbReference type="PATRIC" id="fig|1293597.4.peg.1601"/>
<gene>
    <name evidence="2" type="ORF">FC20_GL001502</name>
</gene>
<organism evidence="2 3">
    <name type="scientific">Lactobacillus equicursoris DSM 19284 = JCM 14600 = CIP 110162</name>
    <dbReference type="NCBI Taxonomy" id="1293597"/>
    <lineage>
        <taxon>Bacteria</taxon>
        <taxon>Bacillati</taxon>
        <taxon>Bacillota</taxon>
        <taxon>Bacilli</taxon>
        <taxon>Lactobacillales</taxon>
        <taxon>Lactobacillaceae</taxon>
        <taxon>Lactobacillus</taxon>
    </lineage>
</organism>
<evidence type="ECO:0000259" key="1">
    <source>
        <dbReference type="Pfam" id="PF03374"/>
    </source>
</evidence>
<dbReference type="Proteomes" id="UP000051074">
    <property type="component" value="Unassembled WGS sequence"/>
</dbReference>
<proteinExistence type="predicted"/>
<dbReference type="InterPro" id="IPR014054">
    <property type="entry name" value="Phage_regulatory_Rha"/>
</dbReference>
<dbReference type="GO" id="GO:0003677">
    <property type="term" value="F:DNA binding"/>
    <property type="evidence" value="ECO:0007669"/>
    <property type="project" value="InterPro"/>
</dbReference>
<comment type="caution">
    <text evidence="2">The sequence shown here is derived from an EMBL/GenBank/DDBJ whole genome shotgun (WGS) entry which is preliminary data.</text>
</comment>
<keyword evidence="3" id="KW-1185">Reference proteome</keyword>
<dbReference type="AlphaFoldDB" id="K0NZL9"/>
<reference evidence="2 3" key="1">
    <citation type="journal article" date="2015" name="Genome Announc.">
        <title>Expanding the biotechnology potential of lactobacilli through comparative genomics of 213 strains and associated genera.</title>
        <authorList>
            <person name="Sun Z."/>
            <person name="Harris H.M."/>
            <person name="McCann A."/>
            <person name="Guo C."/>
            <person name="Argimon S."/>
            <person name="Zhang W."/>
            <person name="Yang X."/>
            <person name="Jeffery I.B."/>
            <person name="Cooney J.C."/>
            <person name="Kagawa T.F."/>
            <person name="Liu W."/>
            <person name="Song Y."/>
            <person name="Salvetti E."/>
            <person name="Wrobel A."/>
            <person name="Rasinkangas P."/>
            <person name="Parkhill J."/>
            <person name="Rea M.C."/>
            <person name="O'Sullivan O."/>
            <person name="Ritari J."/>
            <person name="Douillard F.P."/>
            <person name="Paul Ross R."/>
            <person name="Yang R."/>
            <person name="Briner A.E."/>
            <person name="Felis G.E."/>
            <person name="de Vos W.M."/>
            <person name="Barrangou R."/>
            <person name="Klaenhammer T.R."/>
            <person name="Caufield P.W."/>
            <person name="Cui Y."/>
            <person name="Zhang H."/>
            <person name="O'Toole P.W."/>
        </authorList>
    </citation>
    <scope>NUCLEOTIDE SEQUENCE [LARGE SCALE GENOMIC DNA]</scope>
    <source>
        <strain evidence="2 3">DSM 19284</strain>
    </source>
</reference>
<name>K0NZL9_9LACO</name>
<feature type="domain" description="Antirepressor protein C-terminal" evidence="1">
    <location>
        <begin position="141"/>
        <end position="246"/>
    </location>
</feature>
<evidence type="ECO:0000313" key="3">
    <source>
        <dbReference type="Proteomes" id="UP000051074"/>
    </source>
</evidence>
<sequence length="261" mass="29986">MNKENKMTNPIKAFNFEGKQVIDSRDVAEMIGKQHAHLMRDIKRYINVLSTNPNLDSLNFFVESSYKDSKGEERPCYLLTKQGCEMVANKLTGDKGILFTAQYVSLFNQYEQEHQKLAKPQFEIPQTLGEALQLAADQQKLIEKNQPKVDYYDEQMRNPGLMTMTEIAKDFGMSAVTLNKILAEKKVQFRQGKHWVIAQKYAGKGYAAYEPYAYKKQTSKGMEKGVHNNLKLTQKGRKFIYDLLAEDGIHPIIENMSLLED</sequence>
<accession>K0NZL9</accession>
<dbReference type="STRING" id="1293597.FC20_GL001502"/>
<dbReference type="eggNOG" id="COG3645">
    <property type="taxonomic scope" value="Bacteria"/>
</dbReference>
<dbReference type="Pfam" id="PF03374">
    <property type="entry name" value="ANT"/>
    <property type="match status" value="1"/>
</dbReference>
<dbReference type="eggNOG" id="COG3646">
    <property type="taxonomic scope" value="Bacteria"/>
</dbReference>
<evidence type="ECO:0000313" key="2">
    <source>
        <dbReference type="EMBL" id="KRL00184.1"/>
    </source>
</evidence>
<protein>
    <recommendedName>
        <fullName evidence="1">Antirepressor protein C-terminal domain-containing protein</fullName>
    </recommendedName>
</protein>
<dbReference type="InterPro" id="IPR005039">
    <property type="entry name" value="Ant_C"/>
</dbReference>
<dbReference type="Pfam" id="PF09669">
    <property type="entry name" value="Phage_pRha"/>
    <property type="match status" value="1"/>
</dbReference>
<dbReference type="EMBL" id="AZDU01000056">
    <property type="protein sequence ID" value="KRL00184.1"/>
    <property type="molecule type" value="Genomic_DNA"/>
</dbReference>
<dbReference type="NCBIfam" id="TIGR02681">
    <property type="entry name" value="phage_pRha"/>
    <property type="match status" value="1"/>
</dbReference>